<dbReference type="Gene3D" id="1.10.287.110">
    <property type="entry name" value="DnaJ domain"/>
    <property type="match status" value="1"/>
</dbReference>
<dbReference type="SUPFAM" id="SSF46565">
    <property type="entry name" value="Chaperone J-domain"/>
    <property type="match status" value="1"/>
</dbReference>
<keyword evidence="4" id="KW-1185">Reference proteome</keyword>
<name>A0ABP1DWQ1_9APHY</name>
<dbReference type="SMART" id="SM00271">
    <property type="entry name" value="DnaJ"/>
    <property type="match status" value="1"/>
</dbReference>
<evidence type="ECO:0000256" key="1">
    <source>
        <dbReference type="ARBA" id="ARBA00023186"/>
    </source>
</evidence>
<dbReference type="PRINTS" id="PR00625">
    <property type="entry name" value="JDOMAIN"/>
</dbReference>
<sequence length="456" mass="50579">MASVLVSIAGWTFLPDFATRQLLPYFHRAYQRIFKRPPPAPQTPLYFQHYRYVYTFVVLSYLFYNFREAALSMSPNYYEILGVSPSSDDATLKSAFRSFAKKFHPDRVGQNGEALFMEVRDAFEALKNPVTRFAYDRWEIFLFGPDALSWKNCTTLREYIRHGLMQSTGFHIASLCTLLLFSSVGKPSPIAFWRYLLFAFMFVYELLFLLSPSPSPPSSTAASSLSSISSFLFSDSSSRSATKNSILSLLWPNRVAYQHVRFLHSLSILLSVAFSRVAPVLFPSQLGGEYVDPKVLKSELGKVFATSQIVLAEATKMVDIELHSVHGAPTGVPPTAGTFPSPPPLPEPADSVMNLITIELENMIIEGKLLKEEGPMKSAVESALERRKWHGEALDNDVVERERNTGFVSPTRAGPSTPRRMLGSIGSAFGLGGASRGSPGVKAPPEGYVRGRSLSC</sequence>
<dbReference type="InterPro" id="IPR051948">
    <property type="entry name" value="Hsp70_co-chaperone_J-domain"/>
</dbReference>
<dbReference type="PROSITE" id="PS50076">
    <property type="entry name" value="DNAJ_2"/>
    <property type="match status" value="1"/>
</dbReference>
<dbReference type="EMBL" id="OZ037949">
    <property type="protein sequence ID" value="CAL1711493.1"/>
    <property type="molecule type" value="Genomic_DNA"/>
</dbReference>
<organism evidence="3 4">
    <name type="scientific">Somion occarium</name>
    <dbReference type="NCBI Taxonomy" id="3059160"/>
    <lineage>
        <taxon>Eukaryota</taxon>
        <taxon>Fungi</taxon>
        <taxon>Dikarya</taxon>
        <taxon>Basidiomycota</taxon>
        <taxon>Agaricomycotina</taxon>
        <taxon>Agaricomycetes</taxon>
        <taxon>Polyporales</taxon>
        <taxon>Cerrenaceae</taxon>
        <taxon>Somion</taxon>
    </lineage>
</organism>
<dbReference type="PANTHER" id="PTHR44360">
    <property type="entry name" value="DNAJ HOMOLOG SUBFAMILY B MEMBER 9"/>
    <property type="match status" value="1"/>
</dbReference>
<evidence type="ECO:0000313" key="4">
    <source>
        <dbReference type="Proteomes" id="UP001497453"/>
    </source>
</evidence>
<dbReference type="Proteomes" id="UP001497453">
    <property type="component" value="Chromosome 6"/>
</dbReference>
<proteinExistence type="predicted"/>
<evidence type="ECO:0000259" key="2">
    <source>
        <dbReference type="PROSITE" id="PS50076"/>
    </source>
</evidence>
<dbReference type="InterPro" id="IPR036869">
    <property type="entry name" value="J_dom_sf"/>
</dbReference>
<keyword evidence="1" id="KW-0143">Chaperone</keyword>
<gene>
    <name evidence="3" type="ORF">GFSPODELE1_LOCUS8363</name>
</gene>
<accession>A0ABP1DWQ1</accession>
<protein>
    <recommendedName>
        <fullName evidence="2">J domain-containing protein</fullName>
    </recommendedName>
</protein>
<dbReference type="PANTHER" id="PTHR44360:SF1">
    <property type="entry name" value="DNAJ HOMOLOG SUBFAMILY B MEMBER 9"/>
    <property type="match status" value="1"/>
</dbReference>
<dbReference type="Pfam" id="PF00226">
    <property type="entry name" value="DnaJ"/>
    <property type="match status" value="1"/>
</dbReference>
<feature type="domain" description="J" evidence="2">
    <location>
        <begin position="76"/>
        <end position="139"/>
    </location>
</feature>
<dbReference type="InterPro" id="IPR001623">
    <property type="entry name" value="DnaJ_domain"/>
</dbReference>
<dbReference type="CDD" id="cd06257">
    <property type="entry name" value="DnaJ"/>
    <property type="match status" value="1"/>
</dbReference>
<reference evidence="4" key="1">
    <citation type="submission" date="2024-04" db="EMBL/GenBank/DDBJ databases">
        <authorList>
            <person name="Shaw F."/>
            <person name="Minotto A."/>
        </authorList>
    </citation>
    <scope>NUCLEOTIDE SEQUENCE [LARGE SCALE GENOMIC DNA]</scope>
</reference>
<evidence type="ECO:0000313" key="3">
    <source>
        <dbReference type="EMBL" id="CAL1711493.1"/>
    </source>
</evidence>